<feature type="zinc finger region" description="C3H1-type" evidence="5">
    <location>
        <begin position="437"/>
        <end position="465"/>
    </location>
</feature>
<feature type="compositionally biased region" description="Polar residues" evidence="6">
    <location>
        <begin position="624"/>
        <end position="635"/>
    </location>
</feature>
<feature type="region of interest" description="Disordered" evidence="6">
    <location>
        <begin position="524"/>
        <end position="553"/>
    </location>
</feature>
<dbReference type="Gene3D" id="4.10.1000.10">
    <property type="entry name" value="Zinc finger, CCCH-type"/>
    <property type="match status" value="2"/>
</dbReference>
<feature type="compositionally biased region" description="Polar residues" evidence="6">
    <location>
        <begin position="1"/>
        <end position="28"/>
    </location>
</feature>
<dbReference type="GO" id="GO:0008270">
    <property type="term" value="F:zinc ion binding"/>
    <property type="evidence" value="ECO:0007669"/>
    <property type="project" value="UniProtKB-KW"/>
</dbReference>
<evidence type="ECO:0000256" key="2">
    <source>
        <dbReference type="ARBA" id="ARBA00022737"/>
    </source>
</evidence>
<comment type="caution">
    <text evidence="8">The sequence shown here is derived from an EMBL/GenBank/DDBJ whole genome shotgun (WGS) entry which is preliminary data.</text>
</comment>
<keyword evidence="1 5" id="KW-0479">Metal-binding</keyword>
<dbReference type="AlphaFoldDB" id="A0AAV0ATD7"/>
<evidence type="ECO:0000256" key="3">
    <source>
        <dbReference type="ARBA" id="ARBA00022771"/>
    </source>
</evidence>
<feature type="region of interest" description="Disordered" evidence="6">
    <location>
        <begin position="566"/>
        <end position="668"/>
    </location>
</feature>
<dbReference type="InterPro" id="IPR045877">
    <property type="entry name" value="ZFP36-like"/>
</dbReference>
<keyword evidence="9" id="KW-1185">Reference proteome</keyword>
<accession>A0AAV0ATD7</accession>
<feature type="region of interest" description="Disordered" evidence="6">
    <location>
        <begin position="1"/>
        <end position="81"/>
    </location>
</feature>
<feature type="domain" description="C3H1-type" evidence="7">
    <location>
        <begin position="437"/>
        <end position="465"/>
    </location>
</feature>
<dbReference type="PANTHER" id="PTHR12547">
    <property type="entry name" value="CCCH ZINC FINGER/TIS11-RELATED"/>
    <property type="match status" value="1"/>
</dbReference>
<dbReference type="InterPro" id="IPR000571">
    <property type="entry name" value="Znf_CCCH"/>
</dbReference>
<gene>
    <name evidence="8" type="ORF">PPACK8108_LOCUS7033</name>
</gene>
<protein>
    <submittedName>
        <fullName evidence="8">Expressed protein</fullName>
    </submittedName>
</protein>
<organism evidence="8 9">
    <name type="scientific">Phakopsora pachyrhizi</name>
    <name type="common">Asian soybean rust disease fungus</name>
    <dbReference type="NCBI Taxonomy" id="170000"/>
    <lineage>
        <taxon>Eukaryota</taxon>
        <taxon>Fungi</taxon>
        <taxon>Dikarya</taxon>
        <taxon>Basidiomycota</taxon>
        <taxon>Pucciniomycotina</taxon>
        <taxon>Pucciniomycetes</taxon>
        <taxon>Pucciniales</taxon>
        <taxon>Phakopsoraceae</taxon>
        <taxon>Phakopsora</taxon>
    </lineage>
</organism>
<evidence type="ECO:0000259" key="7">
    <source>
        <dbReference type="PROSITE" id="PS50103"/>
    </source>
</evidence>
<evidence type="ECO:0000313" key="9">
    <source>
        <dbReference type="Proteomes" id="UP001153365"/>
    </source>
</evidence>
<reference evidence="8" key="1">
    <citation type="submission" date="2022-06" db="EMBL/GenBank/DDBJ databases">
        <authorList>
            <consortium name="SYNGENTA / RWTH Aachen University"/>
        </authorList>
    </citation>
    <scope>NUCLEOTIDE SEQUENCE</scope>
</reference>
<evidence type="ECO:0000256" key="1">
    <source>
        <dbReference type="ARBA" id="ARBA00022723"/>
    </source>
</evidence>
<feature type="compositionally biased region" description="Polar residues" evidence="6">
    <location>
        <begin position="469"/>
        <end position="487"/>
    </location>
</feature>
<feature type="compositionally biased region" description="Polar residues" evidence="6">
    <location>
        <begin position="658"/>
        <end position="668"/>
    </location>
</feature>
<feature type="region of interest" description="Disordered" evidence="6">
    <location>
        <begin position="469"/>
        <end position="505"/>
    </location>
</feature>
<evidence type="ECO:0000256" key="5">
    <source>
        <dbReference type="PROSITE-ProRule" id="PRU00723"/>
    </source>
</evidence>
<evidence type="ECO:0000313" key="8">
    <source>
        <dbReference type="EMBL" id="CAH7672223.1"/>
    </source>
</evidence>
<dbReference type="FunFam" id="4.10.1000.10:FF:000001">
    <property type="entry name" value="zinc finger CCCH domain-containing protein 15-like"/>
    <property type="match status" value="1"/>
</dbReference>
<dbReference type="PROSITE" id="PS50103">
    <property type="entry name" value="ZF_C3H1"/>
    <property type="match status" value="2"/>
</dbReference>
<evidence type="ECO:0000256" key="6">
    <source>
        <dbReference type="SAM" id="MobiDB-lite"/>
    </source>
</evidence>
<feature type="region of interest" description="Disordered" evidence="6">
    <location>
        <begin position="224"/>
        <end position="248"/>
    </location>
</feature>
<dbReference type="InterPro" id="IPR036855">
    <property type="entry name" value="Znf_CCCH_sf"/>
</dbReference>
<feature type="domain" description="C3H1-type" evidence="7">
    <location>
        <begin position="399"/>
        <end position="427"/>
    </location>
</feature>
<dbReference type="Proteomes" id="UP001153365">
    <property type="component" value="Unassembled WGS sequence"/>
</dbReference>
<sequence length="668" mass="70654">MTMTRAMTDSINQNLTGGATYPDSNSRISKQENVRWPNTSTESITDSSGLLASQPKRIRAQSDSSQHSLSKDSVSSTTSGACPSVFDKPTLGHSPNSSISSSAYTLEEAFKDCSALDQSLYGVDLTYSPIAYQSLGESALTPTPVTNINGQPGCLQSFDPAATPVSQGFNQSSAQPAPYNIHPAMKPWSVNQFEGQSECPDFISGHNRSHSYQSTLSSVSVDTSTSVDSSSWNESTRGGGNTILDMHAGGQQTSISPVNLDQFAVSGGQIATGTRSNKLPRSVSRTPQEAQMNCGKQQSFTEALNFVNSLAGLPCPNPYGILPVCLPGYPQPFLDPQSLAASVAQFGNPLMDFYGVSPALMAARANALSQLAAGDIGADLSDPASADDGTNSSSKKTNLYKTELCRSWEEKGSCRYGSKCQFAHGLDEQRSINRHPKFKTEICRTFWLHGSCPYGKRCCFLHTTATDGGSAQSVGGSPDAKQSSSVARNAHDPPASRLQQRTSSGLATTADKLAALSLSTYLKGSPQLKSAPPTRSQSELGHSRSSSASRSSEISSVLSGLRIPIGSRFGSKDQVPAQDAPGPRSRLERLRPTGDYLDSNSLPGTSTASTTRYSPLLDVHPPHSASSDISVLSRSPSRHASKAHSANGDEQVKWPSSRLCSGTSVAVA</sequence>
<feature type="compositionally biased region" description="Polar residues" evidence="6">
    <location>
        <begin position="598"/>
        <end position="613"/>
    </location>
</feature>
<dbReference type="Pfam" id="PF00642">
    <property type="entry name" value="zf-CCCH"/>
    <property type="match status" value="2"/>
</dbReference>
<dbReference type="GO" id="GO:0003729">
    <property type="term" value="F:mRNA binding"/>
    <property type="evidence" value="ECO:0007669"/>
    <property type="project" value="InterPro"/>
</dbReference>
<keyword evidence="4 5" id="KW-0862">Zinc</keyword>
<proteinExistence type="predicted"/>
<keyword evidence="3 5" id="KW-0863">Zinc-finger</keyword>
<feature type="compositionally biased region" description="Polar residues" evidence="6">
    <location>
        <begin position="36"/>
        <end position="51"/>
    </location>
</feature>
<keyword evidence="2" id="KW-0677">Repeat</keyword>
<dbReference type="SUPFAM" id="SSF90229">
    <property type="entry name" value="CCCH zinc finger"/>
    <property type="match status" value="2"/>
</dbReference>
<evidence type="ECO:0000256" key="4">
    <source>
        <dbReference type="ARBA" id="ARBA00022833"/>
    </source>
</evidence>
<dbReference type="SMART" id="SM00356">
    <property type="entry name" value="ZnF_C3H1"/>
    <property type="match status" value="2"/>
</dbReference>
<dbReference type="PANTHER" id="PTHR12547:SF18">
    <property type="entry name" value="PROTEIN TIS11"/>
    <property type="match status" value="1"/>
</dbReference>
<feature type="compositionally biased region" description="Low complexity" evidence="6">
    <location>
        <begin position="62"/>
        <end position="79"/>
    </location>
</feature>
<name>A0AAV0ATD7_PHAPC</name>
<feature type="zinc finger region" description="C3H1-type" evidence="5">
    <location>
        <begin position="399"/>
        <end position="427"/>
    </location>
</feature>
<feature type="compositionally biased region" description="Low complexity" evidence="6">
    <location>
        <begin position="538"/>
        <end position="553"/>
    </location>
</feature>
<dbReference type="EMBL" id="CALTRL010001368">
    <property type="protein sequence ID" value="CAH7672223.1"/>
    <property type="molecule type" value="Genomic_DNA"/>
</dbReference>